<dbReference type="Pfam" id="PF00528">
    <property type="entry name" value="BPD_transp_1"/>
    <property type="match status" value="1"/>
</dbReference>
<dbReference type="SUPFAM" id="SSF161098">
    <property type="entry name" value="MetI-like"/>
    <property type="match status" value="1"/>
</dbReference>
<comment type="caution">
    <text evidence="7">The sequence shown here is derived from an EMBL/GenBank/DDBJ whole genome shotgun (WGS) entry which is preliminary data.</text>
</comment>
<feature type="transmembrane region" description="Helical" evidence="5">
    <location>
        <begin position="57"/>
        <end position="76"/>
    </location>
</feature>
<protein>
    <submittedName>
        <fullName evidence="7">ABC transporter permease subunit</fullName>
    </submittedName>
</protein>
<dbReference type="CDD" id="cd06261">
    <property type="entry name" value="TM_PBP2"/>
    <property type="match status" value="1"/>
</dbReference>
<dbReference type="AlphaFoldDB" id="A0A9D1EE15"/>
<reference evidence="7" key="2">
    <citation type="journal article" date="2021" name="PeerJ">
        <title>Extensive microbial diversity within the chicken gut microbiome revealed by metagenomics and culture.</title>
        <authorList>
            <person name="Gilroy R."/>
            <person name="Ravi A."/>
            <person name="Getino M."/>
            <person name="Pursley I."/>
            <person name="Horton D.L."/>
            <person name="Alikhan N.F."/>
            <person name="Baker D."/>
            <person name="Gharbi K."/>
            <person name="Hall N."/>
            <person name="Watson M."/>
            <person name="Adriaenssens E.M."/>
            <person name="Foster-Nyarko E."/>
            <person name="Jarju S."/>
            <person name="Secka A."/>
            <person name="Antonio M."/>
            <person name="Oren A."/>
            <person name="Chaudhuri R.R."/>
            <person name="La Ragione R."/>
            <person name="Hildebrand F."/>
            <person name="Pallen M.J."/>
        </authorList>
    </citation>
    <scope>NUCLEOTIDE SEQUENCE</scope>
    <source>
        <strain evidence="7">ChiW13-3771</strain>
    </source>
</reference>
<evidence type="ECO:0000259" key="6">
    <source>
        <dbReference type="PROSITE" id="PS50928"/>
    </source>
</evidence>
<evidence type="ECO:0000256" key="3">
    <source>
        <dbReference type="ARBA" id="ARBA00022989"/>
    </source>
</evidence>
<dbReference type="InterPro" id="IPR000515">
    <property type="entry name" value="MetI-like"/>
</dbReference>
<sequence>MYMKKFIQVVAVLPMLLPTITYGFAIIYSFGKEGLLTRLCGRQLFTIYGFNGLTLGYVIYTLPISFMLIFNAMGYIDKKYMVVSRIMGDKPFATFRITVLRPLWGTLAASFIQSFFLSFTDFGIPAAVGGNYEVIASV</sequence>
<keyword evidence="5" id="KW-0813">Transport</keyword>
<feature type="domain" description="ABC transmembrane type-1" evidence="6">
    <location>
        <begin position="1"/>
        <end position="138"/>
    </location>
</feature>
<gene>
    <name evidence="7" type="ORF">IAC96_06975</name>
</gene>
<dbReference type="PANTHER" id="PTHR43496">
    <property type="entry name" value="PROTEIN LPLB"/>
    <property type="match status" value="1"/>
</dbReference>
<dbReference type="InterPro" id="IPR035906">
    <property type="entry name" value="MetI-like_sf"/>
</dbReference>
<dbReference type="PANTHER" id="PTHR43496:SF1">
    <property type="entry name" value="POLYGALACTURONAN_RHAMNOGALACTURONAN TRANSPORT SYSTEM PERMEASE PROTEIN YTEP"/>
    <property type="match status" value="1"/>
</dbReference>
<evidence type="ECO:0000313" key="8">
    <source>
        <dbReference type="Proteomes" id="UP000824201"/>
    </source>
</evidence>
<evidence type="ECO:0000256" key="4">
    <source>
        <dbReference type="ARBA" id="ARBA00023136"/>
    </source>
</evidence>
<name>A0A9D1EE15_9FIRM</name>
<evidence type="ECO:0000256" key="1">
    <source>
        <dbReference type="ARBA" id="ARBA00004141"/>
    </source>
</evidence>
<comment type="caution">
    <text evidence="5">Lacks conserved residue(s) required for the propagation of feature annotation.</text>
</comment>
<evidence type="ECO:0000256" key="2">
    <source>
        <dbReference type="ARBA" id="ARBA00022692"/>
    </source>
</evidence>
<feature type="non-terminal residue" evidence="7">
    <location>
        <position position="138"/>
    </location>
</feature>
<keyword evidence="3 5" id="KW-1133">Transmembrane helix</keyword>
<keyword evidence="4 5" id="KW-0472">Membrane</keyword>
<dbReference type="EMBL" id="DVHN01000081">
    <property type="protein sequence ID" value="HIR88677.1"/>
    <property type="molecule type" value="Genomic_DNA"/>
</dbReference>
<dbReference type="PROSITE" id="PS50928">
    <property type="entry name" value="ABC_TM1"/>
    <property type="match status" value="1"/>
</dbReference>
<dbReference type="GO" id="GO:0055085">
    <property type="term" value="P:transmembrane transport"/>
    <property type="evidence" value="ECO:0007669"/>
    <property type="project" value="InterPro"/>
</dbReference>
<comment type="subcellular location">
    <subcellularLocation>
        <location evidence="5">Cell membrane</location>
        <topology evidence="5">Multi-pass membrane protein</topology>
    </subcellularLocation>
    <subcellularLocation>
        <location evidence="1">Membrane</location>
        <topology evidence="1">Multi-pass membrane protein</topology>
    </subcellularLocation>
</comment>
<dbReference type="GO" id="GO:0005886">
    <property type="term" value="C:plasma membrane"/>
    <property type="evidence" value="ECO:0007669"/>
    <property type="project" value="UniProtKB-SubCell"/>
</dbReference>
<dbReference type="Proteomes" id="UP000824201">
    <property type="component" value="Unassembled WGS sequence"/>
</dbReference>
<evidence type="ECO:0000256" key="5">
    <source>
        <dbReference type="RuleBase" id="RU363032"/>
    </source>
</evidence>
<accession>A0A9D1EE15</accession>
<reference evidence="7" key="1">
    <citation type="submission" date="2020-10" db="EMBL/GenBank/DDBJ databases">
        <authorList>
            <person name="Gilroy R."/>
        </authorList>
    </citation>
    <scope>NUCLEOTIDE SEQUENCE</scope>
    <source>
        <strain evidence="7">ChiW13-3771</strain>
    </source>
</reference>
<comment type="similarity">
    <text evidence="5">Belongs to the binding-protein-dependent transport system permease family.</text>
</comment>
<evidence type="ECO:0000313" key="7">
    <source>
        <dbReference type="EMBL" id="HIR88677.1"/>
    </source>
</evidence>
<proteinExistence type="inferred from homology"/>
<organism evidence="7 8">
    <name type="scientific">Candidatus Fimimorpha faecalis</name>
    <dbReference type="NCBI Taxonomy" id="2840824"/>
    <lineage>
        <taxon>Bacteria</taxon>
        <taxon>Bacillati</taxon>
        <taxon>Bacillota</taxon>
        <taxon>Clostridia</taxon>
        <taxon>Eubacteriales</taxon>
        <taxon>Candidatus Fimimorpha</taxon>
    </lineage>
</organism>
<dbReference type="Gene3D" id="1.10.3720.10">
    <property type="entry name" value="MetI-like"/>
    <property type="match status" value="1"/>
</dbReference>
<keyword evidence="2 5" id="KW-0812">Transmembrane</keyword>